<dbReference type="Pfam" id="PF01497">
    <property type="entry name" value="Peripla_BP_2"/>
    <property type="match status" value="1"/>
</dbReference>
<dbReference type="Proteomes" id="UP000182264">
    <property type="component" value="Chromosome"/>
</dbReference>
<organism evidence="3 4">
    <name type="scientific">Syntrophotalea acetylenica</name>
    <name type="common">Pelobacter acetylenicus</name>
    <dbReference type="NCBI Taxonomy" id="29542"/>
    <lineage>
        <taxon>Bacteria</taxon>
        <taxon>Pseudomonadati</taxon>
        <taxon>Thermodesulfobacteriota</taxon>
        <taxon>Desulfuromonadia</taxon>
        <taxon>Desulfuromonadales</taxon>
        <taxon>Syntrophotaleaceae</taxon>
        <taxon>Syntrophotalea</taxon>
    </lineage>
</organism>
<evidence type="ECO:0000313" key="3">
    <source>
        <dbReference type="EMBL" id="APG23858.1"/>
    </source>
</evidence>
<evidence type="ECO:0000256" key="1">
    <source>
        <dbReference type="SAM" id="SignalP"/>
    </source>
</evidence>
<dbReference type="InterPro" id="IPR002491">
    <property type="entry name" value="ABC_transptr_periplasmic_BD"/>
</dbReference>
<dbReference type="Gene3D" id="1.20.58.2180">
    <property type="match status" value="1"/>
</dbReference>
<dbReference type="InterPro" id="IPR050902">
    <property type="entry name" value="ABC_Transporter_SBP"/>
</dbReference>
<dbReference type="PROSITE" id="PS50983">
    <property type="entry name" value="FE_B12_PBP"/>
    <property type="match status" value="1"/>
</dbReference>
<gene>
    <name evidence="3" type="ORF">A7E75_01580</name>
</gene>
<proteinExistence type="predicted"/>
<dbReference type="SUPFAM" id="SSF53807">
    <property type="entry name" value="Helical backbone' metal receptor"/>
    <property type="match status" value="1"/>
</dbReference>
<evidence type="ECO:0000259" key="2">
    <source>
        <dbReference type="PROSITE" id="PS50983"/>
    </source>
</evidence>
<dbReference type="AlphaFoldDB" id="A0A1L3GDT3"/>
<dbReference type="PANTHER" id="PTHR30535:SF34">
    <property type="entry name" value="MOLYBDATE-BINDING PROTEIN MOLA"/>
    <property type="match status" value="1"/>
</dbReference>
<keyword evidence="1" id="KW-0732">Signal</keyword>
<dbReference type="OrthoDB" id="9775594at2"/>
<name>A0A1L3GDT3_SYNAC</name>
<feature type="domain" description="Fe/B12 periplasmic-binding" evidence="2">
    <location>
        <begin position="44"/>
        <end position="313"/>
    </location>
</feature>
<dbReference type="PANTHER" id="PTHR30535">
    <property type="entry name" value="VITAMIN B12-BINDING PROTEIN"/>
    <property type="match status" value="1"/>
</dbReference>
<feature type="chain" id="PRO_5013109139" description="Fe/B12 periplasmic-binding domain-containing protein" evidence="1">
    <location>
        <begin position="26"/>
        <end position="349"/>
    </location>
</feature>
<dbReference type="STRING" id="29542.A6070_10195"/>
<dbReference type="Gene3D" id="3.40.50.1980">
    <property type="entry name" value="Nitrogenase molybdenum iron protein domain"/>
    <property type="match status" value="2"/>
</dbReference>
<feature type="signal peptide" evidence="1">
    <location>
        <begin position="1"/>
        <end position="25"/>
    </location>
</feature>
<evidence type="ECO:0000313" key="4">
    <source>
        <dbReference type="Proteomes" id="UP000182264"/>
    </source>
</evidence>
<sequence>MSRFVQRIVPMLMLAVFLLVNRTDAAQTVDMYGRTVDLPGRIDKVVAASPPVTYMVCTIDPCLIGALNVPSSRKLQQYLGKDIKNLPVIGGFGGGSKNFNAEVLVESRPDLVIVWPPPSGFLNPMARRVLDLSGIPYVLVKLDTIEDYPQAYEYLGKLLGREARGKKLATYFRKALKKLRADAAGISERQRVSVYFAEGLDGLTTVSSDSVHGEVLALAGGRNVYPIKSGSRQHKHRLSIEQVLLFDPEVIVVQEPSFFNEIHRDSRWREIRAVRNKRVVLEPNIPFNWMDRPPSFLRLLGAKWLAGILYQHRENEKVLFETREFFNLFLGKMLDDEDLRSLLNNTDRP</sequence>
<reference evidence="3 4" key="1">
    <citation type="journal article" date="2017" name="Genome Announc.">
        <title>Complete Genome Sequences of Two Acetylene-Fermenting Pelobacter acetylenicus Strains.</title>
        <authorList>
            <person name="Sutton J.M."/>
            <person name="Baesman S.M."/>
            <person name="Fierst J.L."/>
            <person name="Poret-Peterson A.T."/>
            <person name="Oremland R.S."/>
            <person name="Dunlap D.S."/>
            <person name="Akob D.M."/>
        </authorList>
    </citation>
    <scope>NUCLEOTIDE SEQUENCE [LARGE SCALE GENOMIC DNA]</scope>
    <source>
        <strain evidence="3 4">DSM 3247</strain>
    </source>
</reference>
<dbReference type="GO" id="GO:0071281">
    <property type="term" value="P:cellular response to iron ion"/>
    <property type="evidence" value="ECO:0007669"/>
    <property type="project" value="TreeGrafter"/>
</dbReference>
<protein>
    <recommendedName>
        <fullName evidence="2">Fe/B12 periplasmic-binding domain-containing protein</fullName>
    </recommendedName>
</protein>
<dbReference type="EMBL" id="CP015518">
    <property type="protein sequence ID" value="APG23858.1"/>
    <property type="molecule type" value="Genomic_DNA"/>
</dbReference>
<dbReference type="KEGG" id="pace:A6070_10195"/>
<keyword evidence="4" id="KW-1185">Reference proteome</keyword>
<dbReference type="RefSeq" id="WP_072285671.1">
    <property type="nucleotide sequence ID" value="NZ_CP015455.1"/>
</dbReference>
<accession>A0A1L3GDT3</accession>